<reference evidence="1 2" key="2">
    <citation type="journal article" date="2016" name="Appl. Microbiol. Biotechnol.">
        <title>Mutations improving production and secretion of extracellular lipase by Burkholderia glumae PG1.</title>
        <authorList>
            <person name="Knapp A."/>
            <person name="Voget S."/>
            <person name="Gao R."/>
            <person name="Zaburannyi N."/>
            <person name="Krysciak D."/>
            <person name="Breuer M."/>
            <person name="Hauer B."/>
            <person name="Streit W.R."/>
            <person name="Muller R."/>
            <person name="Daniel R."/>
            <person name="Jaeger K.E."/>
        </authorList>
    </citation>
    <scope>NUCLEOTIDE SEQUENCE [LARGE SCALE GENOMIC DNA]</scope>
    <source>
        <strain evidence="1 2">PG1</strain>
    </source>
</reference>
<accession>A0A0B6S4Q4</accession>
<keyword evidence="2" id="KW-1185">Reference proteome</keyword>
<gene>
    <name evidence="1" type="ORF">BGL_2c26140</name>
</gene>
<dbReference type="KEGG" id="bgp:BGL_2c26140"/>
<proteinExistence type="predicted"/>
<organism evidence="1 2">
    <name type="scientific">Burkholderia plantarii</name>
    <dbReference type="NCBI Taxonomy" id="41899"/>
    <lineage>
        <taxon>Bacteria</taxon>
        <taxon>Pseudomonadati</taxon>
        <taxon>Pseudomonadota</taxon>
        <taxon>Betaproteobacteria</taxon>
        <taxon>Burkholderiales</taxon>
        <taxon>Burkholderiaceae</taxon>
        <taxon>Burkholderia</taxon>
    </lineage>
</organism>
<dbReference type="HOGENOM" id="CLU_2631315_0_0_4"/>
<dbReference type="Proteomes" id="UP000031838">
    <property type="component" value="Chromosome 2"/>
</dbReference>
<sequence length="77" mass="8745">MSFEHRGFRVSTDALPDDTGTQWHCSAKIHGVDDAHRDTTLPPVELTIPRTKIDVLMAISMVEQRARDSIDEWLAQQ</sequence>
<dbReference type="RefSeq" id="WP_042628905.1">
    <property type="nucleotide sequence ID" value="NZ_BSTO01000006.1"/>
</dbReference>
<evidence type="ECO:0000313" key="1">
    <source>
        <dbReference type="EMBL" id="AJK50668.1"/>
    </source>
</evidence>
<dbReference type="AlphaFoldDB" id="A0A0B6S4Q4"/>
<reference evidence="2" key="1">
    <citation type="submission" date="2011-03" db="EMBL/GenBank/DDBJ databases">
        <authorList>
            <person name="Voget S."/>
            <person name="Streit W.R."/>
            <person name="Jaeger K.E."/>
            <person name="Daniel R."/>
        </authorList>
    </citation>
    <scope>NUCLEOTIDE SEQUENCE [LARGE SCALE GENOMIC DNA]</scope>
    <source>
        <strain evidence="2">PG1</strain>
    </source>
</reference>
<protein>
    <submittedName>
        <fullName evidence="1">Uncharacterized protein</fullName>
    </submittedName>
</protein>
<dbReference type="EMBL" id="CP002581">
    <property type="protein sequence ID" value="AJK50668.1"/>
    <property type="molecule type" value="Genomic_DNA"/>
</dbReference>
<evidence type="ECO:0000313" key="2">
    <source>
        <dbReference type="Proteomes" id="UP000031838"/>
    </source>
</evidence>
<name>A0A0B6S4Q4_BURPL</name>
<dbReference type="OrthoDB" id="9009213at2"/>